<dbReference type="Proteomes" id="UP001187343">
    <property type="component" value="Unassembled WGS sequence"/>
</dbReference>
<keyword evidence="3" id="KW-1185">Reference proteome</keyword>
<keyword evidence="1" id="KW-1015">Disulfide bond</keyword>
<accession>A0AA88PWT0</accession>
<comment type="caution">
    <text evidence="2">The sequence shown here is derived from an EMBL/GenBank/DDBJ whole genome shotgun (WGS) entry which is preliminary data.</text>
</comment>
<dbReference type="PANTHER" id="PTHR46879:SF1">
    <property type="entry name" value="SUSHI DOMAIN-CONTAINING PROTEIN 3"/>
    <property type="match status" value="1"/>
</dbReference>
<dbReference type="AlphaFoldDB" id="A0AA88PWT0"/>
<keyword evidence="1" id="KW-0768">Sushi</keyword>
<dbReference type="GO" id="GO:0005886">
    <property type="term" value="C:plasma membrane"/>
    <property type="evidence" value="ECO:0007669"/>
    <property type="project" value="TreeGrafter"/>
</dbReference>
<dbReference type="InterPro" id="IPR035976">
    <property type="entry name" value="Sushi/SCR/CCP_sf"/>
</dbReference>
<reference evidence="2" key="1">
    <citation type="submission" date="2023-08" db="EMBL/GenBank/DDBJ databases">
        <title>Chromosome-level Genome Assembly of mud carp (Cirrhinus molitorella).</title>
        <authorList>
            <person name="Liu H."/>
        </authorList>
    </citation>
    <scope>NUCLEOTIDE SEQUENCE</scope>
    <source>
        <strain evidence="2">Prfri</strain>
        <tissue evidence="2">Muscle</tissue>
    </source>
</reference>
<name>A0AA88PWT0_9TELE</name>
<evidence type="ECO:0000313" key="3">
    <source>
        <dbReference type="Proteomes" id="UP001187343"/>
    </source>
</evidence>
<protein>
    <submittedName>
        <fullName evidence="2">Uncharacterized protein</fullName>
    </submittedName>
</protein>
<dbReference type="EMBL" id="JAUYZG010000009">
    <property type="protein sequence ID" value="KAK2899107.1"/>
    <property type="molecule type" value="Genomic_DNA"/>
</dbReference>
<organism evidence="2 3">
    <name type="scientific">Cirrhinus molitorella</name>
    <name type="common">mud carp</name>
    <dbReference type="NCBI Taxonomy" id="172907"/>
    <lineage>
        <taxon>Eukaryota</taxon>
        <taxon>Metazoa</taxon>
        <taxon>Chordata</taxon>
        <taxon>Craniata</taxon>
        <taxon>Vertebrata</taxon>
        <taxon>Euteleostomi</taxon>
        <taxon>Actinopterygii</taxon>
        <taxon>Neopterygii</taxon>
        <taxon>Teleostei</taxon>
        <taxon>Ostariophysi</taxon>
        <taxon>Cypriniformes</taxon>
        <taxon>Cyprinidae</taxon>
        <taxon>Labeoninae</taxon>
        <taxon>Labeonini</taxon>
        <taxon>Cirrhinus</taxon>
    </lineage>
</organism>
<proteinExistence type="predicted"/>
<dbReference type="InterPro" id="IPR000436">
    <property type="entry name" value="Sushi_SCR_CCP_dom"/>
</dbReference>
<dbReference type="PANTHER" id="PTHR46879">
    <property type="entry name" value="SUSHI DOMAIN-CONTAINING PROTEIN 3"/>
    <property type="match status" value="1"/>
</dbReference>
<dbReference type="InterPro" id="IPR053067">
    <property type="entry name" value="SUSD3"/>
</dbReference>
<dbReference type="PROSITE" id="PS50923">
    <property type="entry name" value="SUSHI"/>
    <property type="match status" value="1"/>
</dbReference>
<evidence type="ECO:0000256" key="1">
    <source>
        <dbReference type="PROSITE-ProRule" id="PRU00302"/>
    </source>
</evidence>
<gene>
    <name evidence="2" type="ORF">Q8A67_010525</name>
</gene>
<dbReference type="SMART" id="SM00032">
    <property type="entry name" value="CCP"/>
    <property type="match status" value="1"/>
</dbReference>
<comment type="caution">
    <text evidence="1">Lacks conserved residue(s) required for the propagation of feature annotation.</text>
</comment>
<feature type="disulfide bond" evidence="1">
    <location>
        <begin position="24"/>
        <end position="67"/>
    </location>
</feature>
<dbReference type="Gene3D" id="2.10.70.10">
    <property type="entry name" value="Complement Module, domain 1"/>
    <property type="match status" value="1"/>
</dbReference>
<evidence type="ECO:0000313" key="2">
    <source>
        <dbReference type="EMBL" id="KAK2899107.1"/>
    </source>
</evidence>
<dbReference type="CDD" id="cd00033">
    <property type="entry name" value="CCP"/>
    <property type="match status" value="1"/>
</dbReference>
<dbReference type="SUPFAM" id="SSF57535">
    <property type="entry name" value="Complement control module/SCR domain"/>
    <property type="match status" value="1"/>
</dbReference>
<sequence length="268" mass="30047">MAFISASESVMGDYNSGINETGQCVPLPPPVVGTLKLVSGDGTSVGTVLSLQCPSRHRVVSGSQMSCEWSSNKTHWSGGTPQCKPFSRLEDDGFRLALFISFISLAIIFVMSIIFITSCLVRYVKQEERRKMERARKTGASEFWQQIDVEGVELQREVLHSQKTTNSNNNNNNNTSAERQHTDKHIYSHADLHTPCRCLQHSQFSLILTPATDYLINTHMGPIDTHCVFPLPRDSAGDRHFCRTLQDPVWNGQNLFSPHRPPVQMMSI</sequence>